<feature type="transmembrane region" description="Helical" evidence="9">
    <location>
        <begin position="439"/>
        <end position="464"/>
    </location>
</feature>
<feature type="transmembrane region" description="Helical" evidence="9">
    <location>
        <begin position="348"/>
        <end position="367"/>
    </location>
</feature>
<comment type="caution">
    <text evidence="13">The sequence shown here is derived from an EMBL/GenBank/DDBJ whole genome shotgun (WGS) entry which is preliminary data.</text>
</comment>
<dbReference type="InterPro" id="IPR022813">
    <property type="entry name" value="SecD/SecF_arch_bac"/>
</dbReference>
<comment type="subunit">
    <text evidence="9">Forms a complex with SecF. Part of the essential Sec protein translocation apparatus which comprises SecA, SecYEG and auxiliary proteins SecDF. Other proteins may also be involved.</text>
</comment>
<reference evidence="13 14" key="1">
    <citation type="journal article" date="2013" name="Proc. Natl. Acad. Sci. U.S.A.">
        <title>Candidate phylum TM6 genome recovered from a hospital sink biofilm provides genomic insights into this uncultivated phylum.</title>
        <authorList>
            <person name="McLean J.S."/>
            <person name="Lombardo M.J."/>
            <person name="Badger J.H."/>
            <person name="Edlund A."/>
            <person name="Novotny M."/>
            <person name="Yee-Greenbaum J."/>
            <person name="Vyahhi N."/>
            <person name="Hall A.P."/>
            <person name="Yang Y."/>
            <person name="Dupont C.L."/>
            <person name="Ziegler M.G."/>
            <person name="Chitsaz H."/>
            <person name="Allen A.E."/>
            <person name="Yooseph S."/>
            <person name="Tesler G."/>
            <person name="Pevzner P.A."/>
            <person name="Friedman R.M."/>
            <person name="Nealson K.H."/>
            <person name="Venter J.C."/>
            <person name="Lasken R.S."/>
        </authorList>
    </citation>
    <scope>NUCLEOTIDE SEQUENCE [LARGE SCALE GENOMIC DNA]</scope>
    <source>
        <strain evidence="13 14">TM6SC1</strain>
    </source>
</reference>
<dbReference type="NCBIfam" id="TIGR01129">
    <property type="entry name" value="secD"/>
    <property type="match status" value="1"/>
</dbReference>
<evidence type="ECO:0000259" key="12">
    <source>
        <dbReference type="Pfam" id="PF22599"/>
    </source>
</evidence>
<dbReference type="Pfam" id="PF02355">
    <property type="entry name" value="SecD_SecF_C"/>
    <property type="match status" value="1"/>
</dbReference>
<keyword evidence="14" id="KW-1185">Reference proteome</keyword>
<dbReference type="InterPro" id="IPR005791">
    <property type="entry name" value="SecD"/>
</dbReference>
<dbReference type="Pfam" id="PF21760">
    <property type="entry name" value="SecD_1st"/>
    <property type="match status" value="1"/>
</dbReference>
<dbReference type="Gene3D" id="1.20.1640.10">
    <property type="entry name" value="Multidrug efflux transporter AcrB transmembrane domain"/>
    <property type="match status" value="1"/>
</dbReference>
<evidence type="ECO:0000313" key="14">
    <source>
        <dbReference type="Proteomes" id="UP000032214"/>
    </source>
</evidence>
<dbReference type="SUPFAM" id="SSF82866">
    <property type="entry name" value="Multidrug efflux transporter AcrB transmembrane domain"/>
    <property type="match status" value="1"/>
</dbReference>
<dbReference type="Pfam" id="PF22599">
    <property type="entry name" value="SecDF_P1_head"/>
    <property type="match status" value="1"/>
</dbReference>
<evidence type="ECO:0000256" key="3">
    <source>
        <dbReference type="ARBA" id="ARBA00022475"/>
    </source>
</evidence>
<dbReference type="HAMAP" id="MF_01463_B">
    <property type="entry name" value="SecD_B"/>
    <property type="match status" value="1"/>
</dbReference>
<evidence type="ECO:0000259" key="10">
    <source>
        <dbReference type="Pfam" id="PF02355"/>
    </source>
</evidence>
<evidence type="ECO:0000313" key="13">
    <source>
        <dbReference type="EMBL" id="KIX85358.1"/>
    </source>
</evidence>
<dbReference type="PANTHER" id="PTHR30081:SF1">
    <property type="entry name" value="PROTEIN TRANSLOCASE SUBUNIT SECD"/>
    <property type="match status" value="1"/>
</dbReference>
<dbReference type="GO" id="GO:0065002">
    <property type="term" value="P:intracellular protein transmembrane transport"/>
    <property type="evidence" value="ECO:0007669"/>
    <property type="project" value="UniProtKB-UniRule"/>
</dbReference>
<keyword evidence="5 9" id="KW-0653">Protein transport</keyword>
<dbReference type="GO" id="GO:0015450">
    <property type="term" value="F:protein-transporting ATPase activity"/>
    <property type="evidence" value="ECO:0007669"/>
    <property type="project" value="InterPro"/>
</dbReference>
<dbReference type="InterPro" id="IPR022646">
    <property type="entry name" value="SecD/SecF_CS"/>
</dbReference>
<comment type="function">
    <text evidence="9">Part of the Sec protein translocase complex. Interacts with the SecYEG preprotein conducting channel. SecDF uses the proton motive force (PMF) to complete protein translocation after the ATP-dependent function of SecA.</text>
</comment>
<feature type="transmembrane region" description="Helical" evidence="9">
    <location>
        <begin position="401"/>
        <end position="419"/>
    </location>
</feature>
<dbReference type="GO" id="GO:0043952">
    <property type="term" value="P:protein transport by the Sec complex"/>
    <property type="evidence" value="ECO:0007669"/>
    <property type="project" value="UniProtKB-UniRule"/>
</dbReference>
<dbReference type="InterPro" id="IPR048634">
    <property type="entry name" value="SecD_SecF_C"/>
</dbReference>
<evidence type="ECO:0000256" key="9">
    <source>
        <dbReference type="HAMAP-Rule" id="MF_01463"/>
    </source>
</evidence>
<keyword evidence="4 9" id="KW-0812">Transmembrane</keyword>
<gene>
    <name evidence="9" type="primary">secD</name>
    <name evidence="13" type="ORF">J120_03460</name>
</gene>
<dbReference type="Gene3D" id="3.30.70.3400">
    <property type="match status" value="1"/>
</dbReference>
<dbReference type="Gene3D" id="3.30.1360.200">
    <property type="match status" value="1"/>
</dbReference>
<evidence type="ECO:0000256" key="5">
    <source>
        <dbReference type="ARBA" id="ARBA00022927"/>
    </source>
</evidence>
<dbReference type="InterPro" id="IPR055344">
    <property type="entry name" value="SecD_SecF_C_bact"/>
</dbReference>
<dbReference type="GO" id="GO:0006605">
    <property type="term" value="P:protein targeting"/>
    <property type="evidence" value="ECO:0007669"/>
    <property type="project" value="UniProtKB-UniRule"/>
</dbReference>
<evidence type="ECO:0000256" key="4">
    <source>
        <dbReference type="ARBA" id="ARBA00022692"/>
    </source>
</evidence>
<dbReference type="PANTHER" id="PTHR30081">
    <property type="entry name" value="PROTEIN-EXPORT MEMBRANE PROTEIN SEC"/>
    <property type="match status" value="1"/>
</dbReference>
<evidence type="ECO:0000256" key="8">
    <source>
        <dbReference type="ARBA" id="ARBA00023136"/>
    </source>
</evidence>
<evidence type="ECO:0000256" key="2">
    <source>
        <dbReference type="ARBA" id="ARBA00022448"/>
    </source>
</evidence>
<feature type="transmembrane region" description="Helical" evidence="9">
    <location>
        <begin position="373"/>
        <end position="394"/>
    </location>
</feature>
<feature type="domain" description="SecDF P1 head subdomain" evidence="12">
    <location>
        <begin position="222"/>
        <end position="325"/>
    </location>
</feature>
<feature type="domain" description="Protein export membrane protein SecD/SecF C-terminal" evidence="10">
    <location>
        <begin position="330"/>
        <end position="497"/>
    </location>
</feature>
<dbReference type="Pfam" id="PF07549">
    <property type="entry name" value="Sec_GG"/>
    <property type="match status" value="1"/>
</dbReference>
<name>A0A0D2JLZ0_9BACT</name>
<dbReference type="STRING" id="1306947.J120_03460"/>
<accession>A0A0D2JLZ0</accession>
<feature type="transmembrane region" description="Helical" evidence="9">
    <location>
        <begin position="6"/>
        <end position="23"/>
    </location>
</feature>
<organism evidence="13 14">
    <name type="scientific">candidate division TM6 bacterium JCVI TM6SC1</name>
    <dbReference type="NCBI Taxonomy" id="1306947"/>
    <lineage>
        <taxon>Bacteria</taxon>
        <taxon>Candidatus Babelota</taxon>
        <taxon>Vermiphilus</taxon>
    </lineage>
</organism>
<proteinExistence type="inferred from homology"/>
<evidence type="ECO:0000256" key="6">
    <source>
        <dbReference type="ARBA" id="ARBA00022989"/>
    </source>
</evidence>
<dbReference type="AlphaFoldDB" id="A0A0D2JLZ0"/>
<dbReference type="GO" id="GO:0005886">
    <property type="term" value="C:plasma membrane"/>
    <property type="evidence" value="ECO:0007669"/>
    <property type="project" value="UniProtKB-SubCell"/>
</dbReference>
<feature type="domain" description="Protein translocase subunit SecDF P1" evidence="11">
    <location>
        <begin position="131"/>
        <end position="189"/>
    </location>
</feature>
<keyword evidence="8 9" id="KW-0472">Membrane</keyword>
<comment type="subcellular location">
    <subcellularLocation>
        <location evidence="1 9">Cell membrane</location>
        <topology evidence="1 9">Multi-pass membrane protein</topology>
    </subcellularLocation>
</comment>
<keyword evidence="6 9" id="KW-1133">Transmembrane helix</keyword>
<keyword evidence="7 9" id="KW-0811">Translocation</keyword>
<keyword evidence="2 9" id="KW-0813">Transport</keyword>
<evidence type="ECO:0000256" key="7">
    <source>
        <dbReference type="ARBA" id="ARBA00023010"/>
    </source>
</evidence>
<dbReference type="EMBL" id="ARQD01000002">
    <property type="protein sequence ID" value="KIX85358.1"/>
    <property type="molecule type" value="Genomic_DNA"/>
</dbReference>
<dbReference type="Proteomes" id="UP000032214">
    <property type="component" value="Unassembled WGS sequence"/>
</dbReference>
<comment type="similarity">
    <text evidence="9">Belongs to the SecD/SecF family. SecD subfamily.</text>
</comment>
<dbReference type="NCBIfam" id="TIGR00916">
    <property type="entry name" value="2A0604s01"/>
    <property type="match status" value="1"/>
</dbReference>
<dbReference type="InterPro" id="IPR054384">
    <property type="entry name" value="SecDF_P1_head"/>
</dbReference>
<evidence type="ECO:0000259" key="11">
    <source>
        <dbReference type="Pfam" id="PF21760"/>
    </source>
</evidence>
<keyword evidence="3 9" id="KW-1003">Cell membrane</keyword>
<feature type="transmembrane region" description="Helical" evidence="9">
    <location>
        <begin position="471"/>
        <end position="491"/>
    </location>
</feature>
<dbReference type="FunFam" id="1.20.1640.10:FF:000004">
    <property type="entry name" value="Protein translocase subunit SecD"/>
    <property type="match status" value="1"/>
</dbReference>
<sequence>MVRSGFFVWIAIAIAGILFLWPLRQKLRLGIDLVGGTYITLDVHTQKAIESELIARMGGINTVLTENKVEPTAKVIDDRVITLQFSTIDKAQAAGSLIKSLYPDFIQKTFSNSVTLSLPASVEEKIKADAIERNIHVLHTRLDPMSVGETPIAAKGNKQIVIELPDVSDPTQAKAMIGKSAVLEFRLVDKSAASKQDILYQMDGEIPGDMEILSGKELAGHTGEYYLVPKLAQITGSMLRNAQPALSSDGTQVTVAFELTPEGGQKFAEVTGANIGKRLAIVLDGVVISAPRVESQISTNGQITGNFTADSARELATLLRSGSFVAPVSFEEERQIGPALGAESIRQGIVSCLVGLGFLLLFSAFYYKIPGLMAFIALLFNLLLVLLGMSWLGATLTMPGIAGMVLTVGMAIDASILIYERIKEELAHGVALPKAINDGFSDAMTVILDANITTFIVGVVLYIFGTGPIQGFAVTMMLGIVATLITGLFFLRSFLRFVVNTLQVRKLQF</sequence>
<dbReference type="InterPro" id="IPR048631">
    <property type="entry name" value="SecD_1st"/>
</dbReference>
<protein>
    <recommendedName>
        <fullName evidence="9">Protein translocase subunit SecD</fullName>
    </recommendedName>
</protein>
<dbReference type="eggNOG" id="COG0342">
    <property type="taxonomic scope" value="Bacteria"/>
</dbReference>
<evidence type="ECO:0000256" key="1">
    <source>
        <dbReference type="ARBA" id="ARBA00004651"/>
    </source>
</evidence>